<feature type="domain" description="Prepilin type IV endopeptidase peptidase" evidence="3">
    <location>
        <begin position="8"/>
        <end position="108"/>
    </location>
</feature>
<dbReference type="PANTHER" id="PTHR30487:SF0">
    <property type="entry name" value="PREPILIN LEADER PEPTIDASE_N-METHYLTRANSFERASE-RELATED"/>
    <property type="match status" value="1"/>
</dbReference>
<name>A0A9D1ABZ6_9FIRM</name>
<dbReference type="GO" id="GO:0006465">
    <property type="term" value="P:signal peptide processing"/>
    <property type="evidence" value="ECO:0007669"/>
    <property type="project" value="TreeGrafter"/>
</dbReference>
<feature type="transmembrane region" description="Helical" evidence="2">
    <location>
        <begin position="49"/>
        <end position="67"/>
    </location>
</feature>
<reference evidence="4" key="1">
    <citation type="submission" date="2020-10" db="EMBL/GenBank/DDBJ databases">
        <authorList>
            <person name="Gilroy R."/>
        </authorList>
    </citation>
    <scope>NUCLEOTIDE SEQUENCE</scope>
    <source>
        <strain evidence="4">ChiSjej4B22-8148</strain>
    </source>
</reference>
<evidence type="ECO:0000313" key="4">
    <source>
        <dbReference type="EMBL" id="HIR13463.1"/>
    </source>
</evidence>
<reference evidence="4" key="2">
    <citation type="journal article" date="2021" name="PeerJ">
        <title>Extensive microbial diversity within the chicken gut microbiome revealed by metagenomics and culture.</title>
        <authorList>
            <person name="Gilroy R."/>
            <person name="Ravi A."/>
            <person name="Getino M."/>
            <person name="Pursley I."/>
            <person name="Horton D.L."/>
            <person name="Alikhan N.F."/>
            <person name="Baker D."/>
            <person name="Gharbi K."/>
            <person name="Hall N."/>
            <person name="Watson M."/>
            <person name="Adriaenssens E.M."/>
            <person name="Foster-Nyarko E."/>
            <person name="Jarju S."/>
            <person name="Secka A."/>
            <person name="Antonio M."/>
            <person name="Oren A."/>
            <person name="Chaudhuri R.R."/>
            <person name="La Ragione R."/>
            <person name="Hildebrand F."/>
            <person name="Pallen M.J."/>
        </authorList>
    </citation>
    <scope>NUCLEOTIDE SEQUENCE</scope>
    <source>
        <strain evidence="4">ChiSjej4B22-8148</strain>
    </source>
</reference>
<keyword evidence="2" id="KW-0472">Membrane</keyword>
<comment type="similarity">
    <text evidence="1">Belongs to the peptidase A24 family.</text>
</comment>
<dbReference type="PANTHER" id="PTHR30487">
    <property type="entry name" value="TYPE 4 PREPILIN-LIKE PROTEINS LEADER PEPTIDE-PROCESSING ENZYME"/>
    <property type="match status" value="1"/>
</dbReference>
<dbReference type="InterPro" id="IPR050882">
    <property type="entry name" value="Prepilin_peptidase/N-MTase"/>
</dbReference>
<dbReference type="EMBL" id="DVGK01000069">
    <property type="protein sequence ID" value="HIR13463.1"/>
    <property type="molecule type" value="Genomic_DNA"/>
</dbReference>
<dbReference type="InterPro" id="IPR000045">
    <property type="entry name" value="Prepilin_IV_endopep_pep"/>
</dbReference>
<sequence length="143" mass="15742">MYQRFLSGLFLGTAAAIDLKCRKVYLQLAAGYFLLTAADHIFHREQGIVFFLTGLLPGLFCLTVSWISREGLGYGDSLMILICGLSLGFSRTVILVSAAFFFAALLSIFLLSLGKASRQTQLPFLPFLFLADMIWEILSCLGG</sequence>
<keyword evidence="2" id="KW-0812">Transmembrane</keyword>
<dbReference type="Proteomes" id="UP000886757">
    <property type="component" value="Unassembled WGS sequence"/>
</dbReference>
<dbReference type="Pfam" id="PF01478">
    <property type="entry name" value="Peptidase_A24"/>
    <property type="match status" value="1"/>
</dbReference>
<evidence type="ECO:0000256" key="1">
    <source>
        <dbReference type="ARBA" id="ARBA00005801"/>
    </source>
</evidence>
<dbReference type="Gene3D" id="1.20.120.1220">
    <property type="match status" value="1"/>
</dbReference>
<proteinExistence type="inferred from homology"/>
<dbReference type="GO" id="GO:0004190">
    <property type="term" value="F:aspartic-type endopeptidase activity"/>
    <property type="evidence" value="ECO:0007669"/>
    <property type="project" value="InterPro"/>
</dbReference>
<evidence type="ECO:0000313" key="5">
    <source>
        <dbReference type="Proteomes" id="UP000886757"/>
    </source>
</evidence>
<protein>
    <submittedName>
        <fullName evidence="4">Prepilin peptidase</fullName>
    </submittedName>
</protein>
<dbReference type="GO" id="GO:0005886">
    <property type="term" value="C:plasma membrane"/>
    <property type="evidence" value="ECO:0007669"/>
    <property type="project" value="TreeGrafter"/>
</dbReference>
<organism evidence="4 5">
    <name type="scientific">Candidatus Choladousia intestinavium</name>
    <dbReference type="NCBI Taxonomy" id="2840727"/>
    <lineage>
        <taxon>Bacteria</taxon>
        <taxon>Bacillati</taxon>
        <taxon>Bacillota</taxon>
        <taxon>Clostridia</taxon>
        <taxon>Lachnospirales</taxon>
        <taxon>Lachnospiraceae</taxon>
        <taxon>Lachnospiraceae incertae sedis</taxon>
        <taxon>Candidatus Choladousia</taxon>
    </lineage>
</organism>
<feature type="transmembrane region" description="Helical" evidence="2">
    <location>
        <begin position="79"/>
        <end position="110"/>
    </location>
</feature>
<accession>A0A9D1ABZ6</accession>
<keyword evidence="2" id="KW-1133">Transmembrane helix</keyword>
<comment type="caution">
    <text evidence="4">The sequence shown here is derived from an EMBL/GenBank/DDBJ whole genome shotgun (WGS) entry which is preliminary data.</text>
</comment>
<evidence type="ECO:0000259" key="3">
    <source>
        <dbReference type="Pfam" id="PF01478"/>
    </source>
</evidence>
<dbReference type="AlphaFoldDB" id="A0A9D1ABZ6"/>
<evidence type="ECO:0000256" key="2">
    <source>
        <dbReference type="SAM" id="Phobius"/>
    </source>
</evidence>
<gene>
    <name evidence="4" type="ORF">IAB31_06030</name>
</gene>